<proteinExistence type="predicted"/>
<reference evidence="3" key="1">
    <citation type="journal article" date="2016" name="Nat. Commun.">
        <title>The Gonium pectorale genome demonstrates co-option of cell cycle regulation during the evolution of multicellularity.</title>
        <authorList>
            <person name="Hanschen E.R."/>
            <person name="Marriage T.N."/>
            <person name="Ferris P.J."/>
            <person name="Hamaji T."/>
            <person name="Toyoda A."/>
            <person name="Fujiyama A."/>
            <person name="Neme R."/>
            <person name="Noguchi H."/>
            <person name="Minakuchi Y."/>
            <person name="Suzuki M."/>
            <person name="Kawai-Toyooka H."/>
            <person name="Smith D.R."/>
            <person name="Sparks H."/>
            <person name="Anderson J."/>
            <person name="Bakaric R."/>
            <person name="Luria V."/>
            <person name="Karger A."/>
            <person name="Kirschner M.W."/>
            <person name="Durand P.M."/>
            <person name="Michod R.E."/>
            <person name="Nozaki H."/>
            <person name="Olson B.J."/>
        </authorList>
    </citation>
    <scope>NUCLEOTIDE SEQUENCE [LARGE SCALE GENOMIC DNA]</scope>
    <source>
        <strain evidence="3">NIES-2863</strain>
    </source>
</reference>
<protein>
    <submittedName>
        <fullName evidence="2">Uncharacterized protein</fullName>
    </submittedName>
</protein>
<evidence type="ECO:0000313" key="2">
    <source>
        <dbReference type="EMBL" id="KXZ49064.1"/>
    </source>
</evidence>
<keyword evidence="3" id="KW-1185">Reference proteome</keyword>
<dbReference type="AlphaFoldDB" id="A0A150GGW6"/>
<sequence length="1123" mass="111592">MAARRYAPYPEVAHASEGLPRSQQLGGLDRAHLLGSLLLPRGAADNGSDGNNSRDLDREQDLRAGLESFLKPALRQGGQGQGQGTAEVSEQEMHKQLLIDILQKVVKNGGTIGSAGNELLATMSSIVLSGGSLPPSAVRMLLAELDKDRELDCSVGTGGGGGGGLPPLQLQAGGGGNGNALRPAGHRSPVLVAAEELLSAPGVAAGDGLHSDFGDAEGAGGRLRLLATLATTAGDPRGGGGAAAGRGRFTRAAGSWEEEDAGQGGAVQQQQQQLPNGSRLVPNWQAAAWAAAMAAARGQGMTAADFAALQQPREELPPSLPLTVLHTDRKCPKLLAPRSGRVGDVKHVVLPAEISTALPPSVQDGEEAVTVRAVLFAPYAPKGTPQWSCDIPCLIGNGPGGFPALHLPVPEQLYGRPVRRFTLREDLVLELELGEVAVRPRVSDGSVAASGLGLGALGGSAAAAAVEAADEASGANGFADGMGAATAAAQAQALALLRAQAQAAGNGRAGVLPASAAAMAMMLAARLQAAGVPLPLAAGGLILPAAAGSSSCRSPRGGDLTADHSEPAAAPHAEGDSGLRVYGGGGGGDVAPAPELPVMVRRPRDGKPTVMRACTGAVGSKKHLPLPSDILRALPQLQRGGGIESVRVGAVYLPEGAPLPEAGGAVRGAVEERLVCAVGPSGSHGCMALQVPITERMNGRRLLYITLHTDYSIELGLGEIIAAPGGGQKSRGAAAAAAAAEATVISGENTEADDSNRQSPRRRPRDDFAAASVGAAGAVAATPMLAVIAGGAGKDGAPASFSAAAAAMAALAAAAAAAAGANVANSAPPAKRRRSSSSGPQEAAAALATTAAAVPTTEMDFVSSSARGSCDGNKERGESAGGAPPLLEPLAAAAAVGAAPAPRQLATLGRTDAAALLLTARTPAQAVTDGAAAAAAPRASADGGADANAAAVATLGRVWGLLQHVPRAQLAAAKALSAARQRRMSAAASPDASADASASSEYTSVLADFRGCLGSVLSLLLQAREAAAADAARQQCVLPDGAVASLATSDPRVIRCLLGAAPLMLHAAECLVDWYEMLLAAAADGEAEAAAIAGELGGSAALVRSQLQEALAGLPPPQAPLAQ</sequence>
<dbReference type="OrthoDB" id="551150at2759"/>
<evidence type="ECO:0000256" key="1">
    <source>
        <dbReference type="SAM" id="MobiDB-lite"/>
    </source>
</evidence>
<organism evidence="2 3">
    <name type="scientific">Gonium pectorale</name>
    <name type="common">Green alga</name>
    <dbReference type="NCBI Taxonomy" id="33097"/>
    <lineage>
        <taxon>Eukaryota</taxon>
        <taxon>Viridiplantae</taxon>
        <taxon>Chlorophyta</taxon>
        <taxon>core chlorophytes</taxon>
        <taxon>Chlorophyceae</taxon>
        <taxon>CS clade</taxon>
        <taxon>Chlamydomonadales</taxon>
        <taxon>Volvocaceae</taxon>
        <taxon>Gonium</taxon>
    </lineage>
</organism>
<accession>A0A150GGW6</accession>
<feature type="region of interest" description="Disordered" evidence="1">
    <location>
        <begin position="746"/>
        <end position="767"/>
    </location>
</feature>
<feature type="region of interest" description="Disordered" evidence="1">
    <location>
        <begin position="824"/>
        <end position="885"/>
    </location>
</feature>
<gene>
    <name evidence="2" type="ORF">GPECTOR_23g15</name>
</gene>
<comment type="caution">
    <text evidence="2">The sequence shown here is derived from an EMBL/GenBank/DDBJ whole genome shotgun (WGS) entry which is preliminary data.</text>
</comment>
<feature type="region of interest" description="Disordered" evidence="1">
    <location>
        <begin position="552"/>
        <end position="595"/>
    </location>
</feature>
<name>A0A150GGW6_GONPE</name>
<dbReference type="Proteomes" id="UP000075714">
    <property type="component" value="Unassembled WGS sequence"/>
</dbReference>
<dbReference type="EMBL" id="LSYV01000024">
    <property type="protein sequence ID" value="KXZ49064.1"/>
    <property type="molecule type" value="Genomic_DNA"/>
</dbReference>
<evidence type="ECO:0000313" key="3">
    <source>
        <dbReference type="Proteomes" id="UP000075714"/>
    </source>
</evidence>
<feature type="compositionally biased region" description="Low complexity" evidence="1">
    <location>
        <begin position="843"/>
        <end position="857"/>
    </location>
</feature>